<comment type="similarity">
    <text evidence="2 7 10">Belongs to the citrate synthase family.</text>
</comment>
<evidence type="ECO:0000256" key="4">
    <source>
        <dbReference type="ARBA" id="ARBA00022679"/>
    </source>
</evidence>
<evidence type="ECO:0000256" key="6">
    <source>
        <dbReference type="NCBIfam" id="TIGR01798"/>
    </source>
</evidence>
<dbReference type="Gene3D" id="2.20.28.60">
    <property type="match status" value="1"/>
</dbReference>
<dbReference type="PRINTS" id="PR00143">
    <property type="entry name" value="CITRTSNTHASE"/>
</dbReference>
<keyword evidence="12" id="KW-0012">Acyltransferase</keyword>
<keyword evidence="3 9" id="KW-0816">Tricarboxylic acid cycle</keyword>
<protein>
    <recommendedName>
        <fullName evidence="6 7">Citrate synthase</fullName>
    </recommendedName>
</protein>
<dbReference type="PIRSF" id="PIRSF001369">
    <property type="entry name" value="Citrate_synth"/>
    <property type="match status" value="1"/>
</dbReference>
<comment type="caution">
    <text evidence="12">The sequence shown here is derived from an EMBL/GenBank/DDBJ whole genome shotgun (WGS) entry which is preliminary data.</text>
</comment>
<evidence type="ECO:0000256" key="2">
    <source>
        <dbReference type="ARBA" id="ARBA00010566"/>
    </source>
</evidence>
<evidence type="ECO:0000256" key="9">
    <source>
        <dbReference type="RuleBase" id="RU003370"/>
    </source>
</evidence>
<evidence type="ECO:0000256" key="3">
    <source>
        <dbReference type="ARBA" id="ARBA00022532"/>
    </source>
</evidence>
<dbReference type="NCBIfam" id="TIGR01798">
    <property type="entry name" value="cit_synth_I"/>
    <property type="match status" value="1"/>
</dbReference>
<comment type="catalytic activity">
    <reaction evidence="5 9">
        <text>oxaloacetate + acetyl-CoA + H2O = citrate + CoA + H(+)</text>
        <dbReference type="Rhea" id="RHEA:16845"/>
        <dbReference type="ChEBI" id="CHEBI:15377"/>
        <dbReference type="ChEBI" id="CHEBI:15378"/>
        <dbReference type="ChEBI" id="CHEBI:16452"/>
        <dbReference type="ChEBI" id="CHEBI:16947"/>
        <dbReference type="ChEBI" id="CHEBI:57287"/>
        <dbReference type="ChEBI" id="CHEBI:57288"/>
        <dbReference type="EC" id="2.3.3.16"/>
    </reaction>
</comment>
<dbReference type="Gene3D" id="1.10.230.10">
    <property type="entry name" value="Cytochrome P450-Terp, domain 2"/>
    <property type="match status" value="1"/>
</dbReference>
<gene>
    <name evidence="12" type="ORF">ISN26_02445</name>
</gene>
<dbReference type="FunFam" id="1.10.230.10:FF:000002">
    <property type="entry name" value="Citrate synthase"/>
    <property type="match status" value="1"/>
</dbReference>
<sequence length="450" mass="50306">MPDQRHPPGHRQTGTAELKLPNGKKVELPVYAATLGADVIDVQQLIKAGYYTYDPGFMSTASCSSDITYIDGAKGELLHRGYPIEQLAERCGFLEVAHLLFHGSLPNRVEKTEFDRRIRYHTMVSEKVGQFMRAFDSTAHPMAMLICTIGALAAFYHEGSDVGLVDSRYDNALRLIAKVPTLAAMSYKNSIGQPYMYPQNSFSFVENILYMMFGTPAEDYRPDKRVVKALETILVLHADHEQNASTSTVRLAGSTNANPYACVSAGVASLWGPAHGGANEAVLAMLDEIGSVKNIKPFLKGIRDKSSGKRLMGFGHRVYKNYDPRAKVMRKICHDLLPRLQQEGEEMDESLQIAMELEKIALNDDYYVKRNLYPNIDFYSGIVLRAIGIPNPMFTAIFAIARTVGWVSHWRELHSDPEFRIGRPRQLYEGSKKRSVPARGAAKKKAKKAR</sequence>
<evidence type="ECO:0000256" key="8">
    <source>
        <dbReference type="PIRSR" id="PIRSR001369-1"/>
    </source>
</evidence>
<dbReference type="AlphaFoldDB" id="A0A930UE70"/>
<evidence type="ECO:0000313" key="12">
    <source>
        <dbReference type="EMBL" id="MBF2734939.1"/>
    </source>
</evidence>
<accession>A0A930UE70</accession>
<dbReference type="InterPro" id="IPR036969">
    <property type="entry name" value="Citrate_synthase_sf"/>
</dbReference>
<evidence type="ECO:0000256" key="10">
    <source>
        <dbReference type="RuleBase" id="RU003406"/>
    </source>
</evidence>
<dbReference type="EMBL" id="JADHEI010000028">
    <property type="protein sequence ID" value="MBF2734939.1"/>
    <property type="molecule type" value="Genomic_DNA"/>
</dbReference>
<evidence type="ECO:0000256" key="7">
    <source>
        <dbReference type="PIRNR" id="PIRNR001369"/>
    </source>
</evidence>
<proteinExistence type="inferred from homology"/>
<dbReference type="PROSITE" id="PS00480">
    <property type="entry name" value="CITRATE_SYNTHASE"/>
    <property type="match status" value="1"/>
</dbReference>
<keyword evidence="4 7" id="KW-0808">Transferase</keyword>
<dbReference type="InterPro" id="IPR002020">
    <property type="entry name" value="Citrate_synthase"/>
</dbReference>
<dbReference type="GO" id="GO:0006099">
    <property type="term" value="P:tricarboxylic acid cycle"/>
    <property type="evidence" value="ECO:0007669"/>
    <property type="project" value="UniProtKB-UniRule"/>
</dbReference>
<dbReference type="GO" id="GO:0036440">
    <property type="term" value="F:citrate synthase activity"/>
    <property type="evidence" value="ECO:0007669"/>
    <property type="project" value="UniProtKB-EC"/>
</dbReference>
<evidence type="ECO:0000256" key="5">
    <source>
        <dbReference type="ARBA" id="ARBA00049288"/>
    </source>
</evidence>
<dbReference type="InterPro" id="IPR019810">
    <property type="entry name" value="Citrate_synthase_AS"/>
</dbReference>
<keyword evidence="13" id="KW-1185">Reference proteome</keyword>
<name>A0A930UE70_9GAMM</name>
<dbReference type="InterPro" id="IPR016143">
    <property type="entry name" value="Citrate_synth-like_sm_a-sub"/>
</dbReference>
<dbReference type="Pfam" id="PF00285">
    <property type="entry name" value="Citrate_synt"/>
    <property type="match status" value="1"/>
</dbReference>
<dbReference type="SUPFAM" id="SSF48256">
    <property type="entry name" value="Citrate synthase"/>
    <property type="match status" value="1"/>
</dbReference>
<feature type="active site" evidence="8">
    <location>
        <position position="316"/>
    </location>
</feature>
<dbReference type="NCBIfam" id="NF004126">
    <property type="entry name" value="PRK05614.1"/>
    <property type="match status" value="1"/>
</dbReference>
<dbReference type="PANTHER" id="PTHR42871:SF1">
    <property type="entry name" value="CITRATE SYNTHASE"/>
    <property type="match status" value="1"/>
</dbReference>
<organism evidence="12 13">
    <name type="scientific">Candidatus Amphirhobacter heronislandensis</name>
    <dbReference type="NCBI Taxonomy" id="1732024"/>
    <lineage>
        <taxon>Bacteria</taxon>
        <taxon>Pseudomonadati</taxon>
        <taxon>Pseudomonadota</taxon>
        <taxon>Gammaproteobacteria</taxon>
        <taxon>Candidatus Tethybacterales</taxon>
        <taxon>Candidatus Tethybacteraceae</taxon>
        <taxon>Candidatus Amphirhobacter</taxon>
    </lineage>
</organism>
<reference evidence="12" key="1">
    <citation type="submission" date="2020-10" db="EMBL/GenBank/DDBJ databases">
        <title>An improved Amphimedon queenslandica hologenome assembly reveals how three proteobacterial symbionts can extend the metabolic phenotypic of their marine sponge host.</title>
        <authorList>
            <person name="Degnan B."/>
            <person name="Degnan S."/>
            <person name="Xiang X."/>
        </authorList>
    </citation>
    <scope>NUCLEOTIDE SEQUENCE</scope>
    <source>
        <strain evidence="12">AqS2</strain>
    </source>
</reference>
<dbReference type="PANTHER" id="PTHR42871">
    <property type="entry name" value="CITRATE SYNTHASE"/>
    <property type="match status" value="1"/>
</dbReference>
<evidence type="ECO:0000256" key="11">
    <source>
        <dbReference type="SAM" id="MobiDB-lite"/>
    </source>
</evidence>
<dbReference type="InterPro" id="IPR010953">
    <property type="entry name" value="Citrate_synthase_typ-I"/>
</dbReference>
<dbReference type="GO" id="GO:0005737">
    <property type="term" value="C:cytoplasm"/>
    <property type="evidence" value="ECO:0007669"/>
    <property type="project" value="InterPro"/>
</dbReference>
<feature type="compositionally biased region" description="Basic residues" evidence="11">
    <location>
        <begin position="433"/>
        <end position="450"/>
    </location>
</feature>
<dbReference type="InterPro" id="IPR016142">
    <property type="entry name" value="Citrate_synth-like_lrg_a-sub"/>
</dbReference>
<feature type="active site" evidence="8">
    <location>
        <position position="377"/>
    </location>
</feature>
<feature type="region of interest" description="Disordered" evidence="11">
    <location>
        <begin position="429"/>
        <end position="450"/>
    </location>
</feature>
<dbReference type="Gene3D" id="1.10.580.10">
    <property type="entry name" value="Citrate Synthase, domain 1"/>
    <property type="match status" value="1"/>
</dbReference>
<dbReference type="CDD" id="cd06114">
    <property type="entry name" value="EcCS_like"/>
    <property type="match status" value="1"/>
</dbReference>
<comment type="pathway">
    <text evidence="1 9">Carbohydrate metabolism; tricarboxylic acid cycle; isocitrate from oxaloacetate: step 1/2.</text>
</comment>
<evidence type="ECO:0000313" key="13">
    <source>
        <dbReference type="Proteomes" id="UP000604381"/>
    </source>
</evidence>
<dbReference type="Proteomes" id="UP000604381">
    <property type="component" value="Unassembled WGS sequence"/>
</dbReference>
<dbReference type="InterPro" id="IPR024176">
    <property type="entry name" value="Citrate_synthase_bac-typ"/>
</dbReference>
<evidence type="ECO:0000256" key="1">
    <source>
        <dbReference type="ARBA" id="ARBA00004751"/>
    </source>
</evidence>